<feature type="compositionally biased region" description="Low complexity" evidence="1">
    <location>
        <begin position="98"/>
        <end position="117"/>
    </location>
</feature>
<dbReference type="PANTHER" id="PTHR33179:SF4">
    <property type="entry name" value="VQ MOTIF-CONTAINING PROTEIN"/>
    <property type="match status" value="1"/>
</dbReference>
<reference evidence="3" key="1">
    <citation type="submission" date="2020-02" db="EMBL/GenBank/DDBJ databases">
        <authorList>
            <person name="Scholz U."/>
            <person name="Mascher M."/>
            <person name="Fiebig A."/>
        </authorList>
    </citation>
    <scope>NUCLEOTIDE SEQUENCE</scope>
</reference>
<feature type="region of interest" description="Disordered" evidence="1">
    <location>
        <begin position="1"/>
        <end position="30"/>
    </location>
</feature>
<feature type="compositionally biased region" description="Low complexity" evidence="1">
    <location>
        <begin position="1"/>
        <end position="12"/>
    </location>
</feature>
<proteinExistence type="predicted"/>
<feature type="region of interest" description="Disordered" evidence="1">
    <location>
        <begin position="356"/>
        <end position="390"/>
    </location>
</feature>
<gene>
    <name evidence="3" type="ORF">SI8410_08011671</name>
</gene>
<evidence type="ECO:0000313" key="3">
    <source>
        <dbReference type="EMBL" id="CAA7400993.1"/>
    </source>
</evidence>
<dbReference type="Pfam" id="PF05678">
    <property type="entry name" value="VQ"/>
    <property type="match status" value="1"/>
</dbReference>
<dbReference type="EMBL" id="LR746271">
    <property type="protein sequence ID" value="CAA7400993.1"/>
    <property type="molecule type" value="Genomic_DNA"/>
</dbReference>
<protein>
    <recommendedName>
        <fullName evidence="2">VQ domain-containing protein</fullName>
    </recommendedName>
</protein>
<evidence type="ECO:0000313" key="4">
    <source>
        <dbReference type="Proteomes" id="UP000663760"/>
    </source>
</evidence>
<feature type="compositionally biased region" description="Basic residues" evidence="1">
    <location>
        <begin position="118"/>
        <end position="127"/>
    </location>
</feature>
<evidence type="ECO:0000256" key="1">
    <source>
        <dbReference type="SAM" id="MobiDB-lite"/>
    </source>
</evidence>
<dbReference type="PANTHER" id="PTHR33179">
    <property type="entry name" value="VQ MOTIF-CONTAINING PROTEIN"/>
    <property type="match status" value="1"/>
</dbReference>
<dbReference type="Proteomes" id="UP000663760">
    <property type="component" value="Chromosome 8"/>
</dbReference>
<feature type="region of interest" description="Disordered" evidence="1">
    <location>
        <begin position="191"/>
        <end position="220"/>
    </location>
</feature>
<dbReference type="AlphaFoldDB" id="A0A7I8KT27"/>
<feature type="region of interest" description="Disordered" evidence="1">
    <location>
        <begin position="84"/>
        <end position="131"/>
    </location>
</feature>
<feature type="domain" description="VQ" evidence="2">
    <location>
        <begin position="132"/>
        <end position="154"/>
    </location>
</feature>
<sequence>MDSGNSGSIQSSSGGGGGGDDDYDHPVDSIASFLSPSSGASFSSLYHHLDPLSGYLDTLLPPPPAASNSVLHPDLSWERSLSAQPLLGTSSPPPPSLPSAVLQSAAAAAAIPPASSRGSKKRSRTSRRAPITVLTTDTSNFRAMVQEFTGGPSPSFFPPLRPALLSGADMADAPPRCLLQPFPQKLPLFCSSSSSPSSATPPTLDKAGPPRTVSAATAPSTSMMITNATSFPPGPADQPKNLLNMANFQFLHHRTSGKYDPPTMASIAPERSTQGTTPLAFASSPAAGAYPDASHAYASAGTLPAVSEITAALTAGGGGGARFDDPLRLIEAFGGGVDGGDRGQFKSAVRKYGNSDKLRVSPQDIEAEKGSESAPSRRGGTFDSLVGSLH</sequence>
<dbReference type="OrthoDB" id="787200at2759"/>
<dbReference type="InterPro" id="IPR039609">
    <property type="entry name" value="VQ_15/22"/>
</dbReference>
<organism evidence="3 4">
    <name type="scientific">Spirodela intermedia</name>
    <name type="common">Intermediate duckweed</name>
    <dbReference type="NCBI Taxonomy" id="51605"/>
    <lineage>
        <taxon>Eukaryota</taxon>
        <taxon>Viridiplantae</taxon>
        <taxon>Streptophyta</taxon>
        <taxon>Embryophyta</taxon>
        <taxon>Tracheophyta</taxon>
        <taxon>Spermatophyta</taxon>
        <taxon>Magnoliopsida</taxon>
        <taxon>Liliopsida</taxon>
        <taxon>Araceae</taxon>
        <taxon>Lemnoideae</taxon>
        <taxon>Spirodela</taxon>
    </lineage>
</organism>
<keyword evidence="4" id="KW-1185">Reference proteome</keyword>
<evidence type="ECO:0000259" key="2">
    <source>
        <dbReference type="Pfam" id="PF05678"/>
    </source>
</evidence>
<dbReference type="InterPro" id="IPR008889">
    <property type="entry name" value="VQ"/>
</dbReference>
<accession>A0A7I8KT27</accession>
<name>A0A7I8KT27_SPIIN</name>